<evidence type="ECO:0000259" key="6">
    <source>
        <dbReference type="Pfam" id="PF01926"/>
    </source>
</evidence>
<proteinExistence type="predicted"/>
<dbReference type="RefSeq" id="WP_119062329.1">
    <property type="nucleotide sequence ID" value="NZ_QXDF01000003.1"/>
</dbReference>
<dbReference type="Pfam" id="PF01926">
    <property type="entry name" value="MMR_HSR1"/>
    <property type="match status" value="1"/>
</dbReference>
<evidence type="ECO:0000256" key="2">
    <source>
        <dbReference type="ARBA" id="ARBA00022692"/>
    </source>
</evidence>
<keyword evidence="5" id="KW-0175">Coiled coil</keyword>
<accession>A0A397PG82</accession>
<dbReference type="CDD" id="cd00882">
    <property type="entry name" value="Ras_like_GTPase"/>
    <property type="match status" value="1"/>
</dbReference>
<dbReference type="InterPro" id="IPR006073">
    <property type="entry name" value="GTP-bd"/>
</dbReference>
<evidence type="ECO:0000256" key="4">
    <source>
        <dbReference type="ARBA" id="ARBA00023136"/>
    </source>
</evidence>
<evidence type="ECO:0000256" key="3">
    <source>
        <dbReference type="ARBA" id="ARBA00022989"/>
    </source>
</evidence>
<dbReference type="EMBL" id="QXDF01000003">
    <property type="protein sequence ID" value="RIA47463.1"/>
    <property type="molecule type" value="Genomic_DNA"/>
</dbReference>
<gene>
    <name evidence="7" type="ORF">BXY53_2544</name>
</gene>
<name>A0A397PG82_9HYPH</name>
<evidence type="ECO:0000313" key="7">
    <source>
        <dbReference type="EMBL" id="RIA47463.1"/>
    </source>
</evidence>
<keyword evidence="3" id="KW-1133">Transmembrane helix</keyword>
<evidence type="ECO:0000256" key="1">
    <source>
        <dbReference type="ARBA" id="ARBA00004141"/>
    </source>
</evidence>
<dbReference type="GO" id="GO:0016020">
    <property type="term" value="C:membrane"/>
    <property type="evidence" value="ECO:0007669"/>
    <property type="project" value="UniProtKB-SubCell"/>
</dbReference>
<comment type="subcellular location">
    <subcellularLocation>
        <location evidence="1">Membrane</location>
        <topology evidence="1">Multi-pass membrane protein</topology>
    </subcellularLocation>
</comment>
<organism evidence="7 8">
    <name type="scientific">Dichotomicrobium thermohalophilum</name>
    <dbReference type="NCBI Taxonomy" id="933063"/>
    <lineage>
        <taxon>Bacteria</taxon>
        <taxon>Pseudomonadati</taxon>
        <taxon>Pseudomonadota</taxon>
        <taxon>Alphaproteobacteria</taxon>
        <taxon>Hyphomicrobiales</taxon>
        <taxon>Hyphomicrobiaceae</taxon>
        <taxon>Dichotomicrobium</taxon>
    </lineage>
</organism>
<feature type="coiled-coil region" evidence="5">
    <location>
        <begin position="274"/>
        <end position="301"/>
    </location>
</feature>
<dbReference type="Pfam" id="PF05128">
    <property type="entry name" value="DUF697"/>
    <property type="match status" value="1"/>
</dbReference>
<evidence type="ECO:0000256" key="5">
    <source>
        <dbReference type="SAM" id="Coils"/>
    </source>
</evidence>
<dbReference type="OrthoDB" id="9255830at2"/>
<keyword evidence="4" id="KW-0472">Membrane</keyword>
<evidence type="ECO:0000313" key="8">
    <source>
        <dbReference type="Proteomes" id="UP000266273"/>
    </source>
</evidence>
<dbReference type="SUPFAM" id="SSF52540">
    <property type="entry name" value="P-loop containing nucleoside triphosphate hydrolases"/>
    <property type="match status" value="1"/>
</dbReference>
<dbReference type="Proteomes" id="UP000266273">
    <property type="component" value="Unassembled WGS sequence"/>
</dbReference>
<comment type="caution">
    <text evidence="7">The sequence shown here is derived from an EMBL/GenBank/DDBJ whole genome shotgun (WGS) entry which is preliminary data.</text>
</comment>
<dbReference type="Gene3D" id="3.40.50.300">
    <property type="entry name" value="P-loop containing nucleotide triphosphate hydrolases"/>
    <property type="match status" value="1"/>
</dbReference>
<keyword evidence="8" id="KW-1185">Reference proteome</keyword>
<dbReference type="InterPro" id="IPR027417">
    <property type="entry name" value="P-loop_NTPase"/>
</dbReference>
<feature type="domain" description="G" evidence="6">
    <location>
        <begin position="223"/>
        <end position="346"/>
    </location>
</feature>
<dbReference type="GO" id="GO:0005525">
    <property type="term" value="F:GTP binding"/>
    <property type="evidence" value="ECO:0007669"/>
    <property type="project" value="InterPro"/>
</dbReference>
<sequence length="573" mass="61096">MPILAHLDAALDDPDSWAGLFAAANDNELAPIAEVVAPYAPAGTGEAPKRERLAAGAAALATKAHGQPGPLALARWAVRRLGAQPETPEALGDVDAWLLSLLMAAAGLDVATQHPAREPLAAAVEDAVQRASAPELAAMRLALEAAILRRAKRARFFRVGRWLGLGARAKPVPFPDPAAIRAAEPEAAGPRWRDLMDAAGKVPLDLWEQRLKEARAELGRFNIVVAGRTGVGKTTLIGAVFGKEVGDTLAGRPRTRGRIWYPEEPGEKDILRVCDTEGLEIERFRETLDNLRQEIAAANKSDDPFDHIHCAWLCIDEPSLTVQPGEEKAVALFREFGVPVICVLTKAGMAPGFPERVREILPACAAVVRVRALAIEIEGQTFQPMGLDDLMAETERVMPDEAERAFALASRNLEAMSAKAMQTVRAAAGAAGATGATPLPLADAAGVFGVQAGMIVRVSLQMGVPLERGDLRKLAGTLLGALGLTASGRFLAGRAIKLIPGIGQLAGSAITGATAAALTYGLGHAYVTYLRRFHARHQRMPRSDEIISGFTEFWRNWRGKHETPPPAALHPQS</sequence>
<dbReference type="AlphaFoldDB" id="A0A397PG82"/>
<protein>
    <submittedName>
        <fullName evidence="7">Uncharacterized protein (DUF697 family)</fullName>
    </submittedName>
</protein>
<reference evidence="7 8" key="1">
    <citation type="submission" date="2018-08" db="EMBL/GenBank/DDBJ databases">
        <title>Genomic Encyclopedia of Archaeal and Bacterial Type Strains, Phase II (KMG-II): from individual species to whole genera.</title>
        <authorList>
            <person name="Goeker M."/>
        </authorList>
    </citation>
    <scope>NUCLEOTIDE SEQUENCE [LARGE SCALE GENOMIC DNA]</scope>
    <source>
        <strain evidence="7 8">DSM 5002</strain>
    </source>
</reference>
<keyword evidence="2" id="KW-0812">Transmembrane</keyword>
<dbReference type="InterPro" id="IPR021147">
    <property type="entry name" value="DUF697"/>
</dbReference>